<evidence type="ECO:0000256" key="2">
    <source>
        <dbReference type="SAM" id="Phobius"/>
    </source>
</evidence>
<feature type="compositionally biased region" description="Low complexity" evidence="1">
    <location>
        <begin position="2170"/>
        <end position="2204"/>
    </location>
</feature>
<feature type="region of interest" description="Disordered" evidence="1">
    <location>
        <begin position="2863"/>
        <end position="2889"/>
    </location>
</feature>
<feature type="compositionally biased region" description="Low complexity" evidence="1">
    <location>
        <begin position="1582"/>
        <end position="1592"/>
    </location>
</feature>
<dbReference type="EMBL" id="SOCP01000024">
    <property type="protein sequence ID" value="TDV40067.1"/>
    <property type="molecule type" value="Genomic_DNA"/>
</dbReference>
<feature type="region of interest" description="Disordered" evidence="1">
    <location>
        <begin position="2160"/>
        <end position="2230"/>
    </location>
</feature>
<evidence type="ECO:0000313" key="4">
    <source>
        <dbReference type="EMBL" id="TDV40067.1"/>
    </source>
</evidence>
<feature type="compositionally biased region" description="Basic and acidic residues" evidence="1">
    <location>
        <begin position="779"/>
        <end position="788"/>
    </location>
</feature>
<feature type="compositionally biased region" description="Low complexity" evidence="1">
    <location>
        <begin position="717"/>
        <end position="733"/>
    </location>
</feature>
<evidence type="ECO:0000259" key="3">
    <source>
        <dbReference type="Pfam" id="PF25547"/>
    </source>
</evidence>
<feature type="compositionally biased region" description="Low complexity" evidence="1">
    <location>
        <begin position="672"/>
        <end position="704"/>
    </location>
</feature>
<feature type="region of interest" description="Disordered" evidence="1">
    <location>
        <begin position="1093"/>
        <end position="1681"/>
    </location>
</feature>
<feature type="compositionally biased region" description="Pro residues" evidence="1">
    <location>
        <begin position="1498"/>
        <end position="1511"/>
    </location>
</feature>
<keyword evidence="5" id="KW-1185">Reference proteome</keyword>
<feature type="compositionally biased region" description="Polar residues" evidence="1">
    <location>
        <begin position="734"/>
        <end position="744"/>
    </location>
</feature>
<feature type="compositionally biased region" description="Gly residues" evidence="1">
    <location>
        <begin position="572"/>
        <end position="595"/>
    </location>
</feature>
<feature type="compositionally biased region" description="Low complexity" evidence="1">
    <location>
        <begin position="1331"/>
        <end position="1353"/>
    </location>
</feature>
<feature type="compositionally biased region" description="Low complexity" evidence="1">
    <location>
        <begin position="1370"/>
        <end position="1386"/>
    </location>
</feature>
<feature type="compositionally biased region" description="Low complexity" evidence="1">
    <location>
        <begin position="1512"/>
        <end position="1550"/>
    </location>
</feature>
<name>A0A4R7UVL2_9PSEU</name>
<feature type="compositionally biased region" description="Polar residues" evidence="1">
    <location>
        <begin position="1797"/>
        <end position="1810"/>
    </location>
</feature>
<feature type="compositionally biased region" description="Polar residues" evidence="1">
    <location>
        <begin position="705"/>
        <end position="716"/>
    </location>
</feature>
<reference evidence="4 5" key="1">
    <citation type="submission" date="2019-03" db="EMBL/GenBank/DDBJ databases">
        <title>Genomic Encyclopedia of Archaeal and Bacterial Type Strains, Phase II (KMG-II): from individual species to whole genera.</title>
        <authorList>
            <person name="Goeker M."/>
        </authorList>
    </citation>
    <scope>NUCLEOTIDE SEQUENCE [LARGE SCALE GENOMIC DNA]</scope>
    <source>
        <strain evidence="4 5">DSM 45499</strain>
    </source>
</reference>
<feature type="compositionally biased region" description="Gly residues" evidence="1">
    <location>
        <begin position="370"/>
        <end position="439"/>
    </location>
</feature>
<feature type="compositionally biased region" description="Pro residues" evidence="1">
    <location>
        <begin position="1442"/>
        <end position="1478"/>
    </location>
</feature>
<feature type="compositionally biased region" description="Pro residues" evidence="1">
    <location>
        <begin position="1354"/>
        <end position="1369"/>
    </location>
</feature>
<feature type="compositionally biased region" description="Basic and acidic residues" evidence="1">
    <location>
        <begin position="942"/>
        <end position="951"/>
    </location>
</feature>
<dbReference type="RefSeq" id="WP_166664473.1">
    <property type="nucleotide sequence ID" value="NZ_SOCP01000024.1"/>
</dbReference>
<feature type="compositionally biased region" description="Low complexity" evidence="1">
    <location>
        <begin position="1479"/>
        <end position="1495"/>
    </location>
</feature>
<feature type="compositionally biased region" description="Low complexity" evidence="1">
    <location>
        <begin position="2220"/>
        <end position="2230"/>
    </location>
</feature>
<keyword evidence="2" id="KW-0812">Transmembrane</keyword>
<feature type="transmembrane region" description="Helical" evidence="2">
    <location>
        <begin position="2048"/>
        <end position="2068"/>
    </location>
</feature>
<feature type="transmembrane region" description="Helical" evidence="2">
    <location>
        <begin position="2378"/>
        <end position="2399"/>
    </location>
</feature>
<dbReference type="InterPro" id="IPR057746">
    <property type="entry name" value="CpnT-like_N"/>
</dbReference>
<evidence type="ECO:0000256" key="1">
    <source>
        <dbReference type="SAM" id="MobiDB-lite"/>
    </source>
</evidence>
<protein>
    <submittedName>
        <fullName evidence="4">Ca2+-binding RTX toxin-like protein</fullName>
    </submittedName>
</protein>
<feature type="compositionally biased region" description="Low complexity" evidence="1">
    <location>
        <begin position="616"/>
        <end position="638"/>
    </location>
</feature>
<feature type="compositionally biased region" description="Pro residues" evidence="1">
    <location>
        <begin position="1612"/>
        <end position="1622"/>
    </location>
</feature>
<evidence type="ECO:0000313" key="5">
    <source>
        <dbReference type="Proteomes" id="UP000294927"/>
    </source>
</evidence>
<feature type="compositionally biased region" description="Gly residues" evidence="1">
    <location>
        <begin position="450"/>
        <end position="565"/>
    </location>
</feature>
<comment type="caution">
    <text evidence="4">The sequence shown here is derived from an EMBL/GenBank/DDBJ whole genome shotgun (WGS) entry which is preliminary data.</text>
</comment>
<feature type="compositionally biased region" description="Low complexity" evidence="1">
    <location>
        <begin position="1239"/>
        <end position="1273"/>
    </location>
</feature>
<proteinExistence type="predicted"/>
<feature type="compositionally biased region" description="Low complexity" evidence="1">
    <location>
        <begin position="645"/>
        <end position="663"/>
    </location>
</feature>
<dbReference type="Pfam" id="PF25547">
    <property type="entry name" value="WXG100_2"/>
    <property type="match status" value="1"/>
</dbReference>
<keyword evidence="2" id="KW-1133">Transmembrane helix</keyword>
<dbReference type="Proteomes" id="UP000294927">
    <property type="component" value="Unassembled WGS sequence"/>
</dbReference>
<feature type="compositionally biased region" description="Pro residues" evidence="1">
    <location>
        <begin position="1654"/>
        <end position="1670"/>
    </location>
</feature>
<feature type="transmembrane region" description="Helical" evidence="2">
    <location>
        <begin position="1929"/>
        <end position="1948"/>
    </location>
</feature>
<feature type="compositionally biased region" description="Gly residues" evidence="1">
    <location>
        <begin position="603"/>
        <end position="615"/>
    </location>
</feature>
<feature type="compositionally biased region" description="Basic and acidic residues" evidence="1">
    <location>
        <begin position="1095"/>
        <end position="1109"/>
    </location>
</feature>
<feature type="compositionally biased region" description="Low complexity" evidence="1">
    <location>
        <begin position="797"/>
        <end position="818"/>
    </location>
</feature>
<feature type="domain" description="Outer membrane channel protein CpnT-like N-terminal" evidence="3">
    <location>
        <begin position="2"/>
        <end position="147"/>
    </location>
</feature>
<feature type="compositionally biased region" description="Pro residues" evidence="1">
    <location>
        <begin position="1387"/>
        <end position="1415"/>
    </location>
</feature>
<feature type="region of interest" description="Disordered" evidence="1">
    <location>
        <begin position="332"/>
        <end position="903"/>
    </location>
</feature>
<feature type="compositionally biased region" description="Polar residues" evidence="1">
    <location>
        <begin position="765"/>
        <end position="778"/>
    </location>
</feature>
<feature type="compositionally biased region" description="Low complexity" evidence="1">
    <location>
        <begin position="1153"/>
        <end position="1210"/>
    </location>
</feature>
<accession>A0A4R7UVL2</accession>
<feature type="transmembrane region" description="Helical" evidence="2">
    <location>
        <begin position="2020"/>
        <end position="2042"/>
    </location>
</feature>
<gene>
    <name evidence="4" type="ORF">CLV71_12484</name>
</gene>
<feature type="compositionally biased region" description="Pro residues" evidence="1">
    <location>
        <begin position="1120"/>
        <end position="1135"/>
    </location>
</feature>
<feature type="compositionally biased region" description="Basic and acidic residues" evidence="1">
    <location>
        <begin position="879"/>
        <end position="890"/>
    </location>
</feature>
<feature type="region of interest" description="Disordered" evidence="1">
    <location>
        <begin position="1797"/>
        <end position="1818"/>
    </location>
</feature>
<feature type="compositionally biased region" description="Pro residues" evidence="1">
    <location>
        <begin position="1422"/>
        <end position="1431"/>
    </location>
</feature>
<feature type="compositionally biased region" description="Low complexity" evidence="1">
    <location>
        <begin position="1558"/>
        <end position="1568"/>
    </location>
</feature>
<feature type="region of interest" description="Disordered" evidence="1">
    <location>
        <begin position="916"/>
        <end position="951"/>
    </location>
</feature>
<organism evidence="4 5">
    <name type="scientific">Actinophytocola oryzae</name>
    <dbReference type="NCBI Taxonomy" id="502181"/>
    <lineage>
        <taxon>Bacteria</taxon>
        <taxon>Bacillati</taxon>
        <taxon>Actinomycetota</taxon>
        <taxon>Actinomycetes</taxon>
        <taxon>Pseudonocardiales</taxon>
        <taxon>Pseudonocardiaceae</taxon>
    </lineage>
</organism>
<feature type="compositionally biased region" description="Pro residues" evidence="1">
    <location>
        <begin position="1310"/>
        <end position="1327"/>
    </location>
</feature>
<sequence length="2889" mass="296901">MAMPEPTDPVGFWESVKDKSWDQLWPPDDEQDAWDLAAEWRGVARILESTATSLETQANVSETVWLDTAGAQFAYILRQLPDAFRLIAENMNVLADGVHDYGNQIREARINILVELAVNIVLFAALSAIPGGGFLAQGLARAVAGRITSMLAGMVGRTLAGALARGIPMLARLGVEVGKEAIDETVVDLATQLTSIAMGTRDGLDLHQTLRAAVTGAVGGVLGEGVGKLAEPLTEATQRGLGAVLPTPIARNLAAGIGSAGNNALTSPAAGYIVDNYDDLDALTDLRGYADAVNQYGLSSGLVGAPRSMVIDAVQQRNPGGEALVESWADRFAGNTPPVADPGPLPGVDTPGGTPAGGGDGSSSTPPGGTPAGPGGSSDSGVGQGGTGGDSQVGGTGGTGGETGGTQAGDTGGQAGGTGGDTQAGTGGDTGGTQAGATGGDTQTGSTAGDAGGTQTGGTGGDAGGTQTGGTAGDAGGSQAGGTGGDAGGTQSGGDAGGSQAGGDTGGAQTGGDTGGNQAGGNTQTGGDTGGGQAGGDTSGSQAGGDAGSGQTGGDTGGTQTGGDTGASQTGGDTGGTSGTQSGGDVGGTQTGGDTGTTHTGGTQSGGTDAGGAHTGGDVNASGDQASGDTGGSQQSGTQSGGHGDTTQSGTTDTTTVRSDPGTQTVSQSAMGGQPTGTTGATPVGSGPVHTTTTQATASPAQATGNASAQTSGNAPTHTTSSGQSGQAGGSTANNQPANATPSKPATTTPQGNATPANAAAPAVTQRSGDTAPATTGESTKDSKDEAPRSVITSSGAVVATQAAAATAATPADDSAPKPAAPKPTRTRVGRPPTPSESNDDSAPPGGTPPGTPPSERSPQPDETPMAPLQSRPHSIGRFTEDRLTRDESGRITAIDGVPVQEKLRSLAETRVEQYWNSQRFEDETRFEGNNPPSRPAAPFETRPRQQPDVPLNHEMEQGEHVKRNLTGNLVALAIDTVTGEVFEAVNGPQRVATHPKLQERLDALRKPNGYAKFDHSGRPIEDEYHDLPYEADPLSHAEVHAVNLGLHARDDAAFDDFVTDVQFLRGEGVKAAWYCPNCAGLMPDVPTNAGKRVYHPDGYHDEPGHFADDPQAPLRRPTEPPPLLRGGPPSPTPDSGPSNGSTPSAPPGGPPAGNKPGPASGQGSSNAPGSGSNPDAANPGPGSNSAPAGPGTAPTTPGSSPTPGSAPASHTQPGPAQLPPTTQNAPATPPVSPSQPGAPQNQPITATQPATPASAGPAAPAGPTNTQSHPAQPTQPRPVPRAQPVPPAQPPASNQPPPANTPVQQNQPPAQPSPSPSTQPRPAPPRPIRRVQPAQHVQPPTQPTTATSAQPTPTNPPTQPTPTGPAQPTPAAQQPTPAKQSTQHVQPPPQAVPPSPSQPATPNPSTQPRPAPPRPLRRTQPTPPAQPSTPPNHAAQQVQPPTQPTAPTPPHTPPTNPATPPRPAPPRPIPRTRPAPPNNQSNQPGPGPANQQRPVNTPAPPVQPSTPPNQPTQHVQPSTQPTQSTPTTPNPANTTNASTQPNSPNGPTQPVQPPTQPTQSQPTLPNQATPTGPPPTSNQATQPVQPSTQPTQPGPPVTSPGPANQSTSPVRPAPQPTPKNQPQPTNTPTQPTQPVQPPAPNANNQSQPTRPVQSPPAPGPQNQPTPAPGPRSRVQSVKAVPHSKFGVKPTAAFNHLLVKLRAQRAMLTAGRDAGVRVTDLGWNRFEVAPRVGPSFRARVFASTLNSDDVAEVEIVGNNEVEMRISAQLEPDQVERAVANALAQARALVAGTQTTTNVLDANSHPGSHTEPSVADHGRQAEVNNLDRARQETSRLRLVRRHRIAREMRALVEHLGVHPDDDVSPQRRAVTEVGDVVDRHVKPGDRRPAWAKPPDGYPKWKAFLLLHLPAEVLPGIAAGSMIATFGGAPIVGAGVAAAAVAGSVSGTIIKRWYGRLDKKNVDSGHGIAAKIRAYEAAKRRAELLNPLLARVRAANVPSLAPVEPAPDSTYPAKYQSYPVRVVARGGPAVIGAAAATALTLAGLPFWNAVAHWGVAAFATLVGPVVERYLRNSLVQREWALLDQVGREKDQVAADFDTMFVAQLSALLDRIDNIAGTNPTGTAPTASPVNPADINETRTHRYAANNSAGQGGDIARAASDAGSKLLPGLNGPAAPKTPSNPANPANPVNPANPANPVNPGHPVNPAQPGNPAHPQLPGGGHQQTNSNQSAQATQATINAAIDSVLTGGVRAVLGTIINAFIDRRFITNEYGEIIAQVHHDFGNKMAEQVALEQRVLNQMMADLTAQVDAVEAAAGRVNATLASRVAHMRAATPPAPTPATNRPRGHQRWQAFMKLHAMQAVTMEGLMVGAALLFNQGTTGIVVIGAVASTVAASFGLRYLFRRSEQVAVDETIFADRAKERPVEQLEAEARRAFLVDFWTREITAAANGQTTPNNPPPAPRVPPVLNPSDTTFPDHIDALIAHERELMFHEPRPWSLTGPRLVGLDRLARLTQRVRVFTAHWNRTGDARPMRQAQYDLNRLWQAYQEMKQTGTPMPTDHELLAARKPEGLRGGQDATQPAGDLQSYLDDSVATPAGRAFYASSDQKLLDMANQVPVEPGQYTIDMHGGPDFVRIGDDRLSAADLAALIRADPNWQGEDIRLLACETGQLENGFAQQLADLLGVTVHAPSDYVGLTANGLFVSTATMNQAGTLIPVVPPNGRMIAYHPRVTEQAAPDDTSSHGTPPSPYPHWSAIRQGQWWPDGEDVRFGPVQEPAPVEDLGELTLMRTGPSLYTGAERLWPDELADLVTASGDWAGGPARLQVRDGHVDAHFVQRLADLLGVPVHVRGDTVAGDFPTLSSGTLEVYNEPPGTQPGDWRTYEPRNVSAGKGN</sequence>
<feature type="compositionally biased region" description="Low complexity" evidence="1">
    <location>
        <begin position="440"/>
        <end position="449"/>
    </location>
</feature>
<feature type="compositionally biased region" description="Low complexity" evidence="1">
    <location>
        <begin position="1623"/>
        <end position="1634"/>
    </location>
</feature>
<feature type="compositionally biased region" description="Pro residues" evidence="1">
    <location>
        <begin position="1274"/>
        <end position="1301"/>
    </location>
</feature>
<feature type="compositionally biased region" description="Low complexity" evidence="1">
    <location>
        <begin position="745"/>
        <end position="763"/>
    </location>
</feature>
<keyword evidence="2" id="KW-0472">Membrane</keyword>